<dbReference type="RefSeq" id="WP_093259377.1">
    <property type="nucleotide sequence ID" value="NZ_FNKK01000002.1"/>
</dbReference>
<gene>
    <name evidence="2" type="ORF">SAMN04489764_2737</name>
</gene>
<proteinExistence type="predicted"/>
<dbReference type="OrthoDB" id="3381577at2"/>
<dbReference type="EMBL" id="FNKK01000002">
    <property type="protein sequence ID" value="SDQ94842.1"/>
    <property type="molecule type" value="Genomic_DNA"/>
</dbReference>
<name>A0A1H1F1L1_9ACTN</name>
<reference evidence="2 3" key="1">
    <citation type="submission" date="2016-10" db="EMBL/GenBank/DDBJ databases">
        <authorList>
            <person name="de Groot N.N."/>
        </authorList>
    </citation>
    <scope>NUCLEOTIDE SEQUENCE [LARGE SCALE GENOMIC DNA]</scope>
    <source>
        <strain evidence="2 3">DSM 43794</strain>
    </source>
</reference>
<dbReference type="STRING" id="35622.SAMN04489764_2737"/>
<evidence type="ECO:0000313" key="3">
    <source>
        <dbReference type="Proteomes" id="UP000217103"/>
    </source>
</evidence>
<organism evidence="2 3">
    <name type="scientific">Thermostaphylospora chromogena</name>
    <dbReference type="NCBI Taxonomy" id="35622"/>
    <lineage>
        <taxon>Bacteria</taxon>
        <taxon>Bacillati</taxon>
        <taxon>Actinomycetota</taxon>
        <taxon>Actinomycetes</taxon>
        <taxon>Streptosporangiales</taxon>
        <taxon>Thermomonosporaceae</taxon>
        <taxon>Thermostaphylospora</taxon>
    </lineage>
</organism>
<dbReference type="Proteomes" id="UP000217103">
    <property type="component" value="Unassembled WGS sequence"/>
</dbReference>
<sequence length="113" mass="13356">MSPRRVRRKDPFERPGGRRRRSVPTPPSGPVTGFPKGMDRIEEWPDGEWRVRSLTGANSERAYRCPGCDQEIRPGLPHIVSWPNWRGGEEERRHWHTPCWRKRLDRGNGRSRY</sequence>
<keyword evidence="3" id="KW-1185">Reference proteome</keyword>
<accession>A0A1H1F1L1</accession>
<evidence type="ECO:0000256" key="1">
    <source>
        <dbReference type="SAM" id="MobiDB-lite"/>
    </source>
</evidence>
<evidence type="ECO:0000313" key="2">
    <source>
        <dbReference type="EMBL" id="SDQ94842.1"/>
    </source>
</evidence>
<dbReference type="AlphaFoldDB" id="A0A1H1F1L1"/>
<protein>
    <recommendedName>
        <fullName evidence="4">ATP/GTP-binding protein</fullName>
    </recommendedName>
</protein>
<feature type="region of interest" description="Disordered" evidence="1">
    <location>
        <begin position="1"/>
        <end position="42"/>
    </location>
</feature>
<evidence type="ECO:0008006" key="4">
    <source>
        <dbReference type="Google" id="ProtNLM"/>
    </source>
</evidence>